<dbReference type="EMBL" id="PP995776">
    <property type="protein sequence ID" value="XDJ02803.1"/>
    <property type="molecule type" value="Genomic_DNA"/>
</dbReference>
<protein>
    <submittedName>
        <fullName evidence="1">Uncharacterized protein</fullName>
    </submittedName>
</protein>
<accession>A0AB39C833</accession>
<sequence length="69" mass="7786">MTKRIQSDTGTGNDIKVRVGYCEVEKDIFKAIIGVALERLPKDYTVKEVNISHDKSYIEVVGEPLKSLF</sequence>
<reference evidence="1" key="1">
    <citation type="submission" date="2024-06" db="EMBL/GenBank/DDBJ databases">
        <authorList>
            <person name="Najeeb S."/>
            <person name="Khan I."/>
            <person name="Muhammad J."/>
            <person name="Abbas A."/>
            <person name="Jahangir M."/>
            <person name="Alvi I.A."/>
            <person name="Ullah A."/>
            <person name="Ullah A."/>
            <person name="Khan A."/>
        </authorList>
    </citation>
    <scope>NUCLEOTIDE SEQUENCE</scope>
</reference>
<evidence type="ECO:0000313" key="1">
    <source>
        <dbReference type="EMBL" id="XDJ02803.1"/>
    </source>
</evidence>
<proteinExistence type="predicted"/>
<name>A0AB39C833_9CAUD</name>
<organism evidence="1">
    <name type="scientific">Staphylococcus phage UHP46</name>
    <dbReference type="NCBI Taxonomy" id="3234966"/>
    <lineage>
        <taxon>Viruses</taxon>
        <taxon>Duplodnaviria</taxon>
        <taxon>Heunggongvirae</taxon>
        <taxon>Uroviricota</taxon>
        <taxon>Caudoviricetes</taxon>
        <taxon>Herelleviridae</taxon>
        <taxon>Twortvirinae</taxon>
        <taxon>Sciuriunavirus</taxon>
    </lineage>
</organism>